<comment type="subcellular location">
    <subcellularLocation>
        <location evidence="2">Chromosome</location>
    </subcellularLocation>
    <subcellularLocation>
        <location evidence="1">Nucleus</location>
    </subcellularLocation>
</comment>
<evidence type="ECO:0000256" key="5">
    <source>
        <dbReference type="ARBA" id="ARBA00023242"/>
    </source>
</evidence>
<dbReference type="CDD" id="cd21792">
    <property type="entry name" value="Rad21_Rec8_M_NXP1-like"/>
    <property type="match status" value="1"/>
</dbReference>
<feature type="region of interest" description="Disordered" evidence="6">
    <location>
        <begin position="385"/>
        <end position="405"/>
    </location>
</feature>
<keyword evidence="4" id="KW-0158">Chromosome</keyword>
<dbReference type="GO" id="GO:0008278">
    <property type="term" value="C:cohesin complex"/>
    <property type="evidence" value="ECO:0007669"/>
    <property type="project" value="InterPro"/>
</dbReference>
<sequence>MLYAQLILGKKGTLGKVWLAVQSEKKLNRQLIFQTDLTKSADKIANPKGEVLPLRVSGSLLLGVVRIYSHKVRYLSTDCDDALAKMKVAFRPDALSQDIFPTSVQPLTPHVSCALSSTAGSVPGNGFCMRLRTTRKLPGTRGEGELSNEGGGRNPGEEAKASLLGEGVTFPQRWKLEDGLPPLSREWAAAAALTLARRQDICLPETEEEGGGRKEGERGGLGGVDGEGKLDVYGGIGAGGGGGMGSREADKEERRPLAVGGWPVKEEGKEVEEWEVFDPCKVGVQEGFMLSGLVQAEGMVLGRYGEEGGGEMSFGGEDEASWRGESAVRMDVVGRNTEEEEEGEGGCAMELSREGTTEGGEAGSGREEATRTLPSLQVKGTPEHKLVSGLTGAEDDGREGEAMGEGETDYDLAAARPLRFGGRASLSWRWGRRGSSMGIAEGGTEGKEGRRKRRLPMETSLVLSGAEMKAQMADTRDIMLERVRPRDRQRGVGREGGKKGEREVGLRMQAHALTGQLAEGLEGAIRKMMRPAPGFLLPIATREGWREAAREGGREEGAGSGRMQKRRREEREGCECEGRREEGGGGGAGDMEDGFRLDDEDNGYSDLEMHFEGHAFQDPTPAEEGMEYGHGEGNELEAEEGGGEEEEEEKEEGEFTGTNAWGSPLGEEDDVAEAKPSTRWHPNTVRMCRLLRSRLAAAARLQEEVGGNGAGPFSPQVTFGELTRNARRTKAANMFWEILQLKTWDFIDCGQEEAYGEIIIEPAARLHEAIPGEGPKREA</sequence>
<feature type="compositionally biased region" description="Basic and acidic residues" evidence="6">
    <location>
        <begin position="548"/>
        <end position="557"/>
    </location>
</feature>
<dbReference type="Proteomes" id="UP000355283">
    <property type="component" value="Unassembled WGS sequence"/>
</dbReference>
<dbReference type="InterPro" id="IPR023093">
    <property type="entry name" value="ScpA-like_C"/>
</dbReference>
<feature type="region of interest" description="Disordered" evidence="6">
    <location>
        <begin position="548"/>
        <end position="677"/>
    </location>
</feature>
<evidence type="ECO:0000256" key="3">
    <source>
        <dbReference type="ARBA" id="ARBA00009870"/>
    </source>
</evidence>
<comment type="caution">
    <text evidence="9">The sequence shown here is derived from an EMBL/GenBank/DDBJ whole genome shotgun (WGS) entry which is preliminary data.</text>
</comment>
<dbReference type="Gene3D" id="1.10.10.580">
    <property type="entry name" value="Structural maintenance of chromosome 1. Chain E"/>
    <property type="match status" value="1"/>
</dbReference>
<dbReference type="SUPFAM" id="SSF46785">
    <property type="entry name" value="Winged helix' DNA-binding domain"/>
    <property type="match status" value="1"/>
</dbReference>
<organism evidence="9 10">
    <name type="scientific">Nannochloropsis salina CCMP1776</name>
    <dbReference type="NCBI Taxonomy" id="1027361"/>
    <lineage>
        <taxon>Eukaryota</taxon>
        <taxon>Sar</taxon>
        <taxon>Stramenopiles</taxon>
        <taxon>Ochrophyta</taxon>
        <taxon>Eustigmatophyceae</taxon>
        <taxon>Eustigmatales</taxon>
        <taxon>Monodopsidaceae</taxon>
        <taxon>Microchloropsis</taxon>
        <taxon>Microchloropsis salina</taxon>
    </lineage>
</organism>
<dbReference type="InterPro" id="IPR049589">
    <property type="entry name" value="NXP1_M-like"/>
</dbReference>
<feature type="compositionally biased region" description="Acidic residues" evidence="6">
    <location>
        <begin position="393"/>
        <end position="405"/>
    </location>
</feature>
<dbReference type="InterPro" id="IPR036390">
    <property type="entry name" value="WH_DNA-bd_sf"/>
</dbReference>
<evidence type="ECO:0000256" key="4">
    <source>
        <dbReference type="ARBA" id="ARBA00022454"/>
    </source>
</evidence>
<keyword evidence="10" id="KW-1185">Reference proteome</keyword>
<dbReference type="Pfam" id="PF04824">
    <property type="entry name" value="Rad21_Rec8"/>
    <property type="match status" value="1"/>
</dbReference>
<dbReference type="AlphaFoldDB" id="A0A4D9DAI0"/>
<dbReference type="OrthoDB" id="10071381at2759"/>
<comment type="similarity">
    <text evidence="3">Belongs to the rad21 family.</text>
</comment>
<dbReference type="InterPro" id="IPR006909">
    <property type="entry name" value="Rad21/Rec8_C_eu"/>
</dbReference>
<dbReference type="PANTHER" id="PTHR12585">
    <property type="entry name" value="SCC1 / RAD21 FAMILY MEMBER"/>
    <property type="match status" value="1"/>
</dbReference>
<dbReference type="GO" id="GO:1990414">
    <property type="term" value="P:replication-born double-strand break repair via sister chromatid exchange"/>
    <property type="evidence" value="ECO:0007669"/>
    <property type="project" value="TreeGrafter"/>
</dbReference>
<dbReference type="GO" id="GO:0007062">
    <property type="term" value="P:sister chromatid cohesion"/>
    <property type="evidence" value="ECO:0007669"/>
    <property type="project" value="InterPro"/>
</dbReference>
<evidence type="ECO:0000256" key="6">
    <source>
        <dbReference type="SAM" id="MobiDB-lite"/>
    </source>
</evidence>
<protein>
    <recommendedName>
        <fullName evidence="11">Rad21/Rec8-like protein N-terminal domain-containing protein</fullName>
    </recommendedName>
</protein>
<dbReference type="EMBL" id="SDOX01000001">
    <property type="protein sequence ID" value="TFJ88642.1"/>
    <property type="molecule type" value="Genomic_DNA"/>
</dbReference>
<dbReference type="InterPro" id="IPR039781">
    <property type="entry name" value="Rad21/Rec8-like"/>
</dbReference>
<feature type="compositionally biased region" description="Basic and acidic residues" evidence="6">
    <location>
        <begin position="567"/>
        <end position="583"/>
    </location>
</feature>
<evidence type="ECO:0000256" key="2">
    <source>
        <dbReference type="ARBA" id="ARBA00004286"/>
    </source>
</evidence>
<evidence type="ECO:0000256" key="1">
    <source>
        <dbReference type="ARBA" id="ARBA00004123"/>
    </source>
</evidence>
<evidence type="ECO:0008006" key="11">
    <source>
        <dbReference type="Google" id="ProtNLM"/>
    </source>
</evidence>
<evidence type="ECO:0000313" key="10">
    <source>
        <dbReference type="Proteomes" id="UP000355283"/>
    </source>
</evidence>
<reference evidence="9 10" key="1">
    <citation type="submission" date="2019-01" db="EMBL/GenBank/DDBJ databases">
        <title>Nuclear Genome Assembly of the Microalgal Biofuel strain Nannochloropsis salina CCMP1776.</title>
        <authorList>
            <person name="Hovde B."/>
        </authorList>
    </citation>
    <scope>NUCLEOTIDE SEQUENCE [LARGE SCALE GENOMIC DNA]</scope>
    <source>
        <strain evidence="9 10">CCMP1776</strain>
    </source>
</reference>
<feature type="region of interest" description="Disordered" evidence="6">
    <location>
        <begin position="138"/>
        <end position="159"/>
    </location>
</feature>
<dbReference type="Pfam" id="PF04825">
    <property type="entry name" value="Rad21_Rec8_N"/>
    <property type="match status" value="1"/>
</dbReference>
<gene>
    <name evidence="9" type="ORF">NSK_000211</name>
</gene>
<dbReference type="GO" id="GO:0003682">
    <property type="term" value="F:chromatin binding"/>
    <property type="evidence" value="ECO:0007669"/>
    <property type="project" value="TreeGrafter"/>
</dbReference>
<feature type="region of interest" description="Disordered" evidence="6">
    <location>
        <begin position="204"/>
        <end position="226"/>
    </location>
</feature>
<dbReference type="GO" id="GO:0005634">
    <property type="term" value="C:nucleus"/>
    <property type="evidence" value="ECO:0007669"/>
    <property type="project" value="UniProtKB-SubCell"/>
</dbReference>
<keyword evidence="5" id="KW-0539">Nucleus</keyword>
<accession>A0A4D9DAI0</accession>
<feature type="region of interest" description="Disordered" evidence="6">
    <location>
        <begin position="352"/>
        <end position="371"/>
    </location>
</feature>
<feature type="compositionally biased region" description="Acidic residues" evidence="6">
    <location>
        <begin position="634"/>
        <end position="654"/>
    </location>
</feature>
<evidence type="ECO:0000259" key="8">
    <source>
        <dbReference type="Pfam" id="PF04825"/>
    </source>
</evidence>
<name>A0A4D9DAI0_9STRA</name>
<proteinExistence type="inferred from homology"/>
<dbReference type="PANTHER" id="PTHR12585:SF69">
    <property type="entry name" value="FI11703P"/>
    <property type="match status" value="1"/>
</dbReference>
<evidence type="ECO:0000259" key="7">
    <source>
        <dbReference type="Pfam" id="PF04824"/>
    </source>
</evidence>
<feature type="domain" description="Rad21/Rec8-like protein C-terminal eukaryotic" evidence="7">
    <location>
        <begin position="720"/>
        <end position="765"/>
    </location>
</feature>
<evidence type="ECO:0000313" key="9">
    <source>
        <dbReference type="EMBL" id="TFJ88642.1"/>
    </source>
</evidence>
<feature type="domain" description="Rad21/Rec8-like protein N-terminal" evidence="8">
    <location>
        <begin position="1"/>
        <end position="94"/>
    </location>
</feature>
<dbReference type="InterPro" id="IPR006910">
    <property type="entry name" value="Rad21_Rec8_N"/>
</dbReference>